<dbReference type="Proteomes" id="UP000178417">
    <property type="component" value="Unassembled WGS sequence"/>
</dbReference>
<accession>A0A1F4SNI6</accession>
<protein>
    <submittedName>
        <fullName evidence="1">Uncharacterized protein</fullName>
    </submittedName>
</protein>
<dbReference type="EMBL" id="MEUB01000046">
    <property type="protein sequence ID" value="OGC21263.1"/>
    <property type="molecule type" value="Genomic_DNA"/>
</dbReference>
<comment type="caution">
    <text evidence="1">The sequence shown here is derived from an EMBL/GenBank/DDBJ whole genome shotgun (WGS) entry which is preliminary data.</text>
</comment>
<evidence type="ECO:0000313" key="1">
    <source>
        <dbReference type="EMBL" id="OGC21263.1"/>
    </source>
</evidence>
<name>A0A1F4SNI6_UNCSA</name>
<proteinExistence type="predicted"/>
<gene>
    <name evidence="1" type="ORF">A2310_02395</name>
</gene>
<sequence length="74" mass="8690">MFRIPSIVREPGRERVALFKLRVEFWGMVKPAPKEGKASRHSKNRKAKAPAIFFANKQKYLIFLLLFINNIIDF</sequence>
<evidence type="ECO:0000313" key="2">
    <source>
        <dbReference type="Proteomes" id="UP000178417"/>
    </source>
</evidence>
<organism evidence="1 2">
    <name type="scientific">candidate division WOR-1 bacterium RIFOXYB2_FULL_37_13</name>
    <dbReference type="NCBI Taxonomy" id="1802579"/>
    <lineage>
        <taxon>Bacteria</taxon>
        <taxon>Bacillati</taxon>
        <taxon>Saganbacteria</taxon>
    </lineage>
</organism>
<dbReference type="AlphaFoldDB" id="A0A1F4SNI6"/>
<reference evidence="1 2" key="1">
    <citation type="journal article" date="2016" name="Nat. Commun.">
        <title>Thousands of microbial genomes shed light on interconnected biogeochemical processes in an aquifer system.</title>
        <authorList>
            <person name="Anantharaman K."/>
            <person name="Brown C.T."/>
            <person name="Hug L.A."/>
            <person name="Sharon I."/>
            <person name="Castelle C.J."/>
            <person name="Probst A.J."/>
            <person name="Thomas B.C."/>
            <person name="Singh A."/>
            <person name="Wilkins M.J."/>
            <person name="Karaoz U."/>
            <person name="Brodie E.L."/>
            <person name="Williams K.H."/>
            <person name="Hubbard S.S."/>
            <person name="Banfield J.F."/>
        </authorList>
    </citation>
    <scope>NUCLEOTIDE SEQUENCE [LARGE SCALE GENOMIC DNA]</scope>
</reference>